<dbReference type="GeneID" id="24823826"/>
<accession>A0A0E3QN82</accession>
<protein>
    <submittedName>
        <fullName evidence="1">7,8 dihydropteroate synthase (Methanopterin)</fullName>
    </submittedName>
</protein>
<dbReference type="AlphaFoldDB" id="A0A0E3QN82"/>
<sequence>MKNIDFQKNTAECRGRIFDPIIQSTIDEMRRIKPDYDVPMHFTGWKNINRFAINRFAEAMPEQFLLNAVDTTYVFNGN</sequence>
<dbReference type="Proteomes" id="UP000033038">
    <property type="component" value="Chromosome"/>
</dbReference>
<evidence type="ECO:0000313" key="2">
    <source>
        <dbReference type="Proteomes" id="UP000033038"/>
    </source>
</evidence>
<dbReference type="HOGENOM" id="CLU_2613604_0_0_2"/>
<evidence type="ECO:0000313" key="1">
    <source>
        <dbReference type="EMBL" id="AKB51543.1"/>
    </source>
</evidence>
<proteinExistence type="predicted"/>
<organism evidence="1 2">
    <name type="scientific">Methanosarcina barkeri str. Wiesmoor</name>
    <dbReference type="NCBI Taxonomy" id="1434109"/>
    <lineage>
        <taxon>Archaea</taxon>
        <taxon>Methanobacteriati</taxon>
        <taxon>Methanobacteriota</taxon>
        <taxon>Stenosarchaea group</taxon>
        <taxon>Methanomicrobia</taxon>
        <taxon>Methanosarcinales</taxon>
        <taxon>Methanosarcinaceae</taxon>
        <taxon>Methanosarcina</taxon>
    </lineage>
</organism>
<reference evidence="1 2" key="1">
    <citation type="submission" date="2014-07" db="EMBL/GenBank/DDBJ databases">
        <title>Methanogenic archaea and the global carbon cycle.</title>
        <authorList>
            <person name="Henriksen J.R."/>
            <person name="Luke J."/>
            <person name="Reinhart S."/>
            <person name="Benedict M.N."/>
            <person name="Youngblut N.D."/>
            <person name="Metcalf M.E."/>
            <person name="Whitaker R.J."/>
            <person name="Metcalf W.W."/>
        </authorList>
    </citation>
    <scope>NUCLEOTIDE SEQUENCE [LARGE SCALE GENOMIC DNA]</scope>
    <source>
        <strain evidence="1 2">Wiesmoor</strain>
    </source>
</reference>
<dbReference type="EMBL" id="CP009526">
    <property type="protein sequence ID" value="AKB51543.1"/>
    <property type="molecule type" value="Genomic_DNA"/>
</dbReference>
<dbReference type="KEGG" id="mbw:MSBRW_2290"/>
<dbReference type="RefSeq" id="WP_011307419.1">
    <property type="nucleotide sequence ID" value="NZ_CP009526.1"/>
</dbReference>
<gene>
    <name evidence="1" type="ORF">MSBRW_2290</name>
</gene>
<name>A0A0E3QN82_METBA</name>
<dbReference type="PATRIC" id="fig|1434109.4.peg.2953"/>